<evidence type="ECO:0000256" key="3">
    <source>
        <dbReference type="ARBA" id="ARBA00022840"/>
    </source>
</evidence>
<evidence type="ECO:0000256" key="1">
    <source>
        <dbReference type="ARBA" id="ARBA00022448"/>
    </source>
</evidence>
<dbReference type="InterPro" id="IPR003593">
    <property type="entry name" value="AAA+_ATPase"/>
</dbReference>
<evidence type="ECO:0000259" key="4">
    <source>
        <dbReference type="PROSITE" id="PS50893"/>
    </source>
</evidence>
<dbReference type="EMBL" id="JAWNGC010000001">
    <property type="protein sequence ID" value="MDY5154204.1"/>
    <property type="molecule type" value="Genomic_DNA"/>
</dbReference>
<comment type="caution">
    <text evidence="5">The sequence shown here is derived from an EMBL/GenBank/DDBJ whole genome shotgun (WGS) entry which is preliminary data.</text>
</comment>
<dbReference type="GO" id="GO:0005524">
    <property type="term" value="F:ATP binding"/>
    <property type="evidence" value="ECO:0007669"/>
    <property type="project" value="UniProtKB-KW"/>
</dbReference>
<keyword evidence="1" id="KW-0813">Transport</keyword>
<dbReference type="InterPro" id="IPR051782">
    <property type="entry name" value="ABC_Transporter_VariousFunc"/>
</dbReference>
<proteinExistence type="predicted"/>
<protein>
    <submittedName>
        <fullName evidence="5">ATP-binding cassette domain-containing protein</fullName>
    </submittedName>
</protein>
<feature type="domain" description="ABC transporter" evidence="4">
    <location>
        <begin position="2"/>
        <end position="229"/>
    </location>
</feature>
<accession>A0AAW9HVW9</accession>
<dbReference type="InterPro" id="IPR003439">
    <property type="entry name" value="ABC_transporter-like_ATP-bd"/>
</dbReference>
<dbReference type="InterPro" id="IPR017871">
    <property type="entry name" value="ABC_transporter-like_CS"/>
</dbReference>
<gene>
    <name evidence="5" type="ORF">R6G80_00455</name>
</gene>
<dbReference type="AlphaFoldDB" id="A0AAW9HVW9"/>
<dbReference type="SMART" id="SM00382">
    <property type="entry name" value="AAA"/>
    <property type="match status" value="1"/>
</dbReference>
<evidence type="ECO:0000313" key="5">
    <source>
        <dbReference type="EMBL" id="MDY5154204.1"/>
    </source>
</evidence>
<keyword evidence="2" id="KW-0547">Nucleotide-binding</keyword>
<evidence type="ECO:0000313" key="6">
    <source>
        <dbReference type="Proteomes" id="UP001281731"/>
    </source>
</evidence>
<dbReference type="SUPFAM" id="SSF52540">
    <property type="entry name" value="P-loop containing nucleoside triphosphate hydrolases"/>
    <property type="match status" value="1"/>
</dbReference>
<dbReference type="PANTHER" id="PTHR42939:SF1">
    <property type="entry name" value="ABC TRANSPORTER ATP-BINDING PROTEIN ALBC-RELATED"/>
    <property type="match status" value="1"/>
</dbReference>
<dbReference type="PROSITE" id="PS50893">
    <property type="entry name" value="ABC_TRANSPORTER_2"/>
    <property type="match status" value="1"/>
</dbReference>
<organism evidence="5 6">
    <name type="scientific">Actinotignum urinale</name>
    <dbReference type="NCBI Taxonomy" id="190146"/>
    <lineage>
        <taxon>Bacteria</taxon>
        <taxon>Bacillati</taxon>
        <taxon>Actinomycetota</taxon>
        <taxon>Actinomycetes</taxon>
        <taxon>Actinomycetales</taxon>
        <taxon>Actinomycetaceae</taxon>
        <taxon>Actinotignum</taxon>
    </lineage>
</organism>
<dbReference type="RefSeq" id="WP_320756157.1">
    <property type="nucleotide sequence ID" value="NZ_JAWNGC010000001.1"/>
</dbReference>
<reference evidence="5" key="1">
    <citation type="submission" date="2023-10" db="EMBL/GenBank/DDBJ databases">
        <title>Whole Genome based description of the genera Actinobaculum and Actinotignum reveals a complex phylogenetic relationship within the species included in the genus Actinotignum.</title>
        <authorList>
            <person name="Jensen C.S."/>
            <person name="Dargis R."/>
            <person name="Kemp M."/>
            <person name="Christensen J.J."/>
        </authorList>
    </citation>
    <scope>NUCLEOTIDE SEQUENCE</scope>
    <source>
        <strain evidence="5">SLA_B511</strain>
    </source>
</reference>
<name>A0AAW9HVW9_9ACTO</name>
<dbReference type="Gene3D" id="3.40.50.300">
    <property type="entry name" value="P-loop containing nucleotide triphosphate hydrolases"/>
    <property type="match status" value="1"/>
</dbReference>
<dbReference type="PANTHER" id="PTHR42939">
    <property type="entry name" value="ABC TRANSPORTER ATP-BINDING PROTEIN ALBC-RELATED"/>
    <property type="match status" value="1"/>
</dbReference>
<keyword evidence="3 5" id="KW-0067">ATP-binding</keyword>
<dbReference type="InterPro" id="IPR027417">
    <property type="entry name" value="P-loop_NTPase"/>
</dbReference>
<sequence length="344" mass="37605">MLSFKHINKSFGSNHVLRDLSFFVLPGEIFGFVGSNGAGKTTAMRIALRLLSLDSGEVTWNGAPLDFEARRRIGYMPEERGLYPKMTVASQLIYFARLHGLSQADAETAMEKWTEQLEIAHRRDDDVQKLSLGNQQRVQLAAALIHDPDLLILDEPFSGLDPVAVNVMSQVLRKKANSGVPVIFSSHQLDLVEKFCDRVGILSAGHIVADGTVNELRQTARPVYALAVEGSADTVFTAFTNAGFSPRRDPLDGSSEAPTFAGTTRIVVELDNDTQERELLELALTVGSVREFSPRRPHLTELFKDYVVASPAASKDMPASKKNRGGFGGLSNFGGLLSFGKRGK</sequence>
<evidence type="ECO:0000256" key="2">
    <source>
        <dbReference type="ARBA" id="ARBA00022741"/>
    </source>
</evidence>
<dbReference type="PROSITE" id="PS00211">
    <property type="entry name" value="ABC_TRANSPORTER_1"/>
    <property type="match status" value="1"/>
</dbReference>
<dbReference type="GO" id="GO:0016887">
    <property type="term" value="F:ATP hydrolysis activity"/>
    <property type="evidence" value="ECO:0007669"/>
    <property type="project" value="InterPro"/>
</dbReference>
<dbReference type="Pfam" id="PF00005">
    <property type="entry name" value="ABC_tran"/>
    <property type="match status" value="1"/>
</dbReference>
<dbReference type="Proteomes" id="UP001281731">
    <property type="component" value="Unassembled WGS sequence"/>
</dbReference>